<evidence type="ECO:0000313" key="8">
    <source>
        <dbReference type="Proteomes" id="UP000612055"/>
    </source>
</evidence>
<evidence type="ECO:0000259" key="6">
    <source>
        <dbReference type="PROSITE" id="PS50102"/>
    </source>
</evidence>
<dbReference type="EMBL" id="JAEHOE010000258">
    <property type="protein sequence ID" value="KAG2482126.1"/>
    <property type="molecule type" value="Genomic_DNA"/>
</dbReference>
<protein>
    <recommendedName>
        <fullName evidence="6">RRM domain-containing protein</fullName>
    </recommendedName>
</protein>
<comment type="caution">
    <text evidence="7">The sequence shown here is derived from an EMBL/GenBank/DDBJ whole genome shotgun (WGS) entry which is preliminary data.</text>
</comment>
<dbReference type="AlphaFoldDB" id="A0A836BMG7"/>
<reference evidence="7" key="1">
    <citation type="journal article" date="2020" name="bioRxiv">
        <title>Comparative genomics of Chlamydomonas.</title>
        <authorList>
            <person name="Craig R.J."/>
            <person name="Hasan A.R."/>
            <person name="Ness R.W."/>
            <person name="Keightley P.D."/>
        </authorList>
    </citation>
    <scope>NUCLEOTIDE SEQUENCE</scope>
    <source>
        <strain evidence="7">CCAP 11/70</strain>
    </source>
</reference>
<sequence length="187" mass="21280">MAPAKAKRKEESEDAGPSGREQDGNAQARVLYLGHLPHGFYEKEMLGYFSQFGKVTRVRLSRSKRTGKARGYAFVEFMHPEVASVAAEAMDGYFLFKQRLSVKLLPPAKVHPLLFNGANRKFKVIPWRKVERGRHDRERSPAEHAARIAKLIRRDKARAARIAEAGLEYEYDSLRAPVKPLKVTFDD</sequence>
<dbReference type="InterPro" id="IPR035979">
    <property type="entry name" value="RBD_domain_sf"/>
</dbReference>
<dbReference type="Gene3D" id="3.30.70.330">
    <property type="match status" value="1"/>
</dbReference>
<evidence type="ECO:0000256" key="3">
    <source>
        <dbReference type="ARBA" id="ARBA00023242"/>
    </source>
</evidence>
<proteinExistence type="predicted"/>
<keyword evidence="3" id="KW-0539">Nucleus</keyword>
<dbReference type="Proteomes" id="UP000612055">
    <property type="component" value="Unassembled WGS sequence"/>
</dbReference>
<keyword evidence="8" id="KW-1185">Reference proteome</keyword>
<evidence type="ECO:0000256" key="5">
    <source>
        <dbReference type="SAM" id="MobiDB-lite"/>
    </source>
</evidence>
<dbReference type="Pfam" id="PF00076">
    <property type="entry name" value="RRM_1"/>
    <property type="match status" value="1"/>
</dbReference>
<dbReference type="CDD" id="cd12307">
    <property type="entry name" value="RRM_NIFK_like"/>
    <property type="match status" value="1"/>
</dbReference>
<gene>
    <name evidence="7" type="ORF">HYH03_018912</name>
</gene>
<accession>A0A836BMG7</accession>
<evidence type="ECO:0000256" key="4">
    <source>
        <dbReference type="PROSITE-ProRule" id="PRU00176"/>
    </source>
</evidence>
<feature type="region of interest" description="Disordered" evidence="5">
    <location>
        <begin position="1"/>
        <end position="24"/>
    </location>
</feature>
<comment type="subcellular location">
    <subcellularLocation>
        <location evidence="1">Nucleus</location>
        <location evidence="1">Nucleolus</location>
    </subcellularLocation>
</comment>
<dbReference type="GO" id="GO:0003723">
    <property type="term" value="F:RNA binding"/>
    <property type="evidence" value="ECO:0007669"/>
    <property type="project" value="UniProtKB-UniRule"/>
</dbReference>
<dbReference type="PANTHER" id="PTHR46754">
    <property type="entry name" value="MKI67 FHA DOMAIN-INTERACTING NUCLEOLAR PHOSPHOPROTEIN"/>
    <property type="match status" value="1"/>
</dbReference>
<dbReference type="InterPro" id="IPR000504">
    <property type="entry name" value="RRM_dom"/>
</dbReference>
<name>A0A836BMG7_9CHLO</name>
<evidence type="ECO:0000256" key="2">
    <source>
        <dbReference type="ARBA" id="ARBA00022884"/>
    </source>
</evidence>
<organism evidence="7 8">
    <name type="scientific">Edaphochlamys debaryana</name>
    <dbReference type="NCBI Taxonomy" id="47281"/>
    <lineage>
        <taxon>Eukaryota</taxon>
        <taxon>Viridiplantae</taxon>
        <taxon>Chlorophyta</taxon>
        <taxon>core chlorophytes</taxon>
        <taxon>Chlorophyceae</taxon>
        <taxon>CS clade</taxon>
        <taxon>Chlamydomonadales</taxon>
        <taxon>Chlamydomonadales incertae sedis</taxon>
        <taxon>Edaphochlamys</taxon>
    </lineage>
</organism>
<dbReference type="PROSITE" id="PS50102">
    <property type="entry name" value="RRM"/>
    <property type="match status" value="1"/>
</dbReference>
<keyword evidence="2 4" id="KW-0694">RNA-binding</keyword>
<evidence type="ECO:0000313" key="7">
    <source>
        <dbReference type="EMBL" id="KAG2482126.1"/>
    </source>
</evidence>
<evidence type="ECO:0000256" key="1">
    <source>
        <dbReference type="ARBA" id="ARBA00004604"/>
    </source>
</evidence>
<dbReference type="SUPFAM" id="SSF54928">
    <property type="entry name" value="RNA-binding domain, RBD"/>
    <property type="match status" value="1"/>
</dbReference>
<dbReference type="InterPro" id="IPR012677">
    <property type="entry name" value="Nucleotide-bd_a/b_plait_sf"/>
</dbReference>
<feature type="domain" description="RRM" evidence="6">
    <location>
        <begin position="29"/>
        <end position="107"/>
    </location>
</feature>
<dbReference type="OrthoDB" id="21467at2759"/>
<dbReference type="SMART" id="SM00360">
    <property type="entry name" value="RRM"/>
    <property type="match status" value="1"/>
</dbReference>
<dbReference type="GO" id="GO:0005730">
    <property type="term" value="C:nucleolus"/>
    <property type="evidence" value="ECO:0007669"/>
    <property type="project" value="UniProtKB-SubCell"/>
</dbReference>